<accession>A0A2H1WVG0</accession>
<organism evidence="1">
    <name type="scientific">Spodoptera frugiperda</name>
    <name type="common">Fall armyworm</name>
    <dbReference type="NCBI Taxonomy" id="7108"/>
    <lineage>
        <taxon>Eukaryota</taxon>
        <taxon>Metazoa</taxon>
        <taxon>Ecdysozoa</taxon>
        <taxon>Arthropoda</taxon>
        <taxon>Hexapoda</taxon>
        <taxon>Insecta</taxon>
        <taxon>Pterygota</taxon>
        <taxon>Neoptera</taxon>
        <taxon>Endopterygota</taxon>
        <taxon>Lepidoptera</taxon>
        <taxon>Glossata</taxon>
        <taxon>Ditrysia</taxon>
        <taxon>Noctuoidea</taxon>
        <taxon>Noctuidae</taxon>
        <taxon>Amphipyrinae</taxon>
        <taxon>Spodoptera</taxon>
    </lineage>
</organism>
<evidence type="ECO:0000313" key="1">
    <source>
        <dbReference type="EMBL" id="SOQ57059.1"/>
    </source>
</evidence>
<gene>
    <name evidence="1" type="ORF">SFRICE_034999</name>
</gene>
<reference evidence="1" key="1">
    <citation type="submission" date="2016-07" db="EMBL/GenBank/DDBJ databases">
        <authorList>
            <person name="Bretaudeau A."/>
        </authorList>
    </citation>
    <scope>NUCLEOTIDE SEQUENCE</scope>
    <source>
        <strain evidence="1">Rice</strain>
        <tissue evidence="1">Whole body</tissue>
    </source>
</reference>
<name>A0A2H1WVG0_SPOFR</name>
<sequence length="85" mass="8744">MAFNKESVIGSECLFGRVIASATAGQGVLVSILGSGSVTGSFYVLRKFLSSSTESGIVPSIRRQKTTGAKIAANDFQIGVTAVTT</sequence>
<protein>
    <submittedName>
        <fullName evidence="1">SFRICE_034999</fullName>
    </submittedName>
</protein>
<dbReference type="EMBL" id="ODYU01011361">
    <property type="protein sequence ID" value="SOQ57059.1"/>
    <property type="molecule type" value="Genomic_DNA"/>
</dbReference>
<proteinExistence type="predicted"/>
<dbReference type="AlphaFoldDB" id="A0A2H1WVG0"/>